<sequence>MFKEEQAGPTHQDEVQAPTSVHSEKPHAAPFPQTNTPRGEYPMQQMHASSGNPANQQQTGGTSLGPVDPVMGAAIAGQQYRDQLLAQCAAGQHEVVTNYGILGIIMAVLKLTIAHPPSPDVHPPSMARNPQLHPVHFITLKYDALAPQLRHPEKMRALWCPVVISDFDLDLIPHPHLAETQTRTILLIGVCRQEHEQSSAYDHPADDAHLALVRGYGYFSLKPTGPSEPKYH</sequence>
<protein>
    <submittedName>
        <fullName evidence="1">Uncharacterized protein</fullName>
    </submittedName>
</protein>
<reference evidence="1" key="1">
    <citation type="submission" date="2021-10" db="EMBL/GenBank/DDBJ databases">
        <title>Psilocybe cubensis genome.</title>
        <authorList>
            <person name="Mckernan K.J."/>
            <person name="Crawford S."/>
            <person name="Trippe A."/>
            <person name="Kane L.T."/>
            <person name="Mclaughlin S."/>
        </authorList>
    </citation>
    <scope>NUCLEOTIDE SEQUENCE</scope>
    <source>
        <strain evidence="1">MGC-MH-2018</strain>
    </source>
</reference>
<comment type="caution">
    <text evidence="1">The sequence shown here is derived from an EMBL/GenBank/DDBJ whole genome shotgun (WGS) entry which is preliminary data.</text>
</comment>
<proteinExistence type="predicted"/>
<organism evidence="1 2">
    <name type="scientific">Psilocybe cubensis</name>
    <name type="common">Psychedelic mushroom</name>
    <name type="synonym">Stropharia cubensis</name>
    <dbReference type="NCBI Taxonomy" id="181762"/>
    <lineage>
        <taxon>Eukaryota</taxon>
        <taxon>Fungi</taxon>
        <taxon>Dikarya</taxon>
        <taxon>Basidiomycota</taxon>
        <taxon>Agaricomycotina</taxon>
        <taxon>Agaricomycetes</taxon>
        <taxon>Agaricomycetidae</taxon>
        <taxon>Agaricales</taxon>
        <taxon>Agaricineae</taxon>
        <taxon>Strophariaceae</taxon>
        <taxon>Psilocybe</taxon>
    </lineage>
</organism>
<evidence type="ECO:0000313" key="1">
    <source>
        <dbReference type="EMBL" id="KAH9478456.1"/>
    </source>
</evidence>
<dbReference type="Proteomes" id="UP000664032">
    <property type="component" value="Unassembled WGS sequence"/>
</dbReference>
<keyword evidence="2" id="KW-1185">Reference proteome</keyword>
<gene>
    <name evidence="1" type="ORF">JR316_0008911</name>
</gene>
<name>A0ACB8GSA9_PSICU</name>
<evidence type="ECO:0000313" key="2">
    <source>
        <dbReference type="Proteomes" id="UP000664032"/>
    </source>
</evidence>
<dbReference type="EMBL" id="JAFIQS020000008">
    <property type="protein sequence ID" value="KAH9478456.1"/>
    <property type="molecule type" value="Genomic_DNA"/>
</dbReference>
<accession>A0ACB8GSA9</accession>